<dbReference type="RefSeq" id="WP_115151185.1">
    <property type="nucleotide sequence ID" value="NZ_UGPP01000001.1"/>
</dbReference>
<feature type="domain" description="Flavodoxin-like" evidence="2">
    <location>
        <begin position="86"/>
        <end position="229"/>
    </location>
</feature>
<gene>
    <name evidence="3" type="ORF">NCTC10571_00768</name>
</gene>
<dbReference type="Gene3D" id="3.40.50.360">
    <property type="match status" value="1"/>
</dbReference>
<dbReference type="GO" id="GO:0010181">
    <property type="term" value="F:FMN binding"/>
    <property type="evidence" value="ECO:0007669"/>
    <property type="project" value="InterPro"/>
</dbReference>
<dbReference type="InterPro" id="IPR008254">
    <property type="entry name" value="Flavodoxin/NO_synth"/>
</dbReference>
<keyword evidence="1" id="KW-0732">Signal</keyword>
<organism evidence="3 4">
    <name type="scientific">Megamonas hypermegale</name>
    <dbReference type="NCBI Taxonomy" id="158847"/>
    <lineage>
        <taxon>Bacteria</taxon>
        <taxon>Bacillati</taxon>
        <taxon>Bacillota</taxon>
        <taxon>Negativicutes</taxon>
        <taxon>Selenomonadales</taxon>
        <taxon>Selenomonadaceae</taxon>
        <taxon>Megamonas</taxon>
    </lineage>
</organism>
<dbReference type="PANTHER" id="PTHR39201">
    <property type="entry name" value="EXPORTED PROTEIN-RELATED"/>
    <property type="match status" value="1"/>
</dbReference>
<reference evidence="3 4" key="1">
    <citation type="submission" date="2018-06" db="EMBL/GenBank/DDBJ databases">
        <authorList>
            <consortium name="Pathogen Informatics"/>
            <person name="Doyle S."/>
        </authorList>
    </citation>
    <scope>NUCLEOTIDE SEQUENCE [LARGE SCALE GENOMIC DNA]</scope>
    <source>
        <strain evidence="3 4">NCTC10571</strain>
    </source>
</reference>
<dbReference type="EMBL" id="UGPP01000001">
    <property type="protein sequence ID" value="STY70628.1"/>
    <property type="molecule type" value="Genomic_DNA"/>
</dbReference>
<evidence type="ECO:0000313" key="4">
    <source>
        <dbReference type="Proteomes" id="UP000255234"/>
    </source>
</evidence>
<dbReference type="Proteomes" id="UP000255234">
    <property type="component" value="Unassembled WGS sequence"/>
</dbReference>
<sequence length="234" mass="26337">MKKTMILTSMALMSLVAVGCANEEVKDTQDNQPVVSTNMEEVQTEGNVNTKKPLIVYFSYGENSELPQDVDASASASIQKWNDENTGNTGIVAHIIQEKTKGDMFSVQTVNKYPSTYNETVNQGKQEHENNIRPELANHITNLDDYDTIFVGYPNWWYDMPMAMYSFFDEYDLSNKTIIPFNTSGGSAFSDTINTIKKLEPNANVIEGITIRAEDVESSQNEIDEWLNDLGYNI</sequence>
<dbReference type="InterPro" id="IPR029039">
    <property type="entry name" value="Flavoprotein-like_sf"/>
</dbReference>
<dbReference type="GO" id="GO:0016651">
    <property type="term" value="F:oxidoreductase activity, acting on NAD(P)H"/>
    <property type="evidence" value="ECO:0007669"/>
    <property type="project" value="UniProtKB-ARBA"/>
</dbReference>
<dbReference type="PROSITE" id="PS51257">
    <property type="entry name" value="PROKAR_LIPOPROTEIN"/>
    <property type="match status" value="1"/>
</dbReference>
<proteinExistence type="predicted"/>
<feature type="chain" id="PRO_5039451897" evidence="1">
    <location>
        <begin position="22"/>
        <end position="234"/>
    </location>
</feature>
<dbReference type="PANTHER" id="PTHR39201:SF1">
    <property type="entry name" value="FLAVODOXIN-LIKE DOMAIN-CONTAINING PROTEIN"/>
    <property type="match status" value="1"/>
</dbReference>
<dbReference type="NCBIfam" id="NF005389">
    <property type="entry name" value="PRK06934.1"/>
    <property type="match status" value="1"/>
</dbReference>
<dbReference type="SUPFAM" id="SSF52218">
    <property type="entry name" value="Flavoproteins"/>
    <property type="match status" value="1"/>
</dbReference>
<protein>
    <submittedName>
        <fullName evidence="3">Flavodoxin</fullName>
    </submittedName>
</protein>
<evidence type="ECO:0000259" key="2">
    <source>
        <dbReference type="Pfam" id="PF12682"/>
    </source>
</evidence>
<dbReference type="AlphaFoldDB" id="A0A378NXC2"/>
<name>A0A378NXC2_9FIRM</name>
<accession>A0A378NXC2</accession>
<evidence type="ECO:0000256" key="1">
    <source>
        <dbReference type="SAM" id="SignalP"/>
    </source>
</evidence>
<evidence type="ECO:0000313" key="3">
    <source>
        <dbReference type="EMBL" id="STY70628.1"/>
    </source>
</evidence>
<dbReference type="Pfam" id="PF12682">
    <property type="entry name" value="Flavodoxin_4"/>
    <property type="match status" value="1"/>
</dbReference>
<feature type="signal peptide" evidence="1">
    <location>
        <begin position="1"/>
        <end position="21"/>
    </location>
</feature>